<feature type="domain" description="Calpain catalytic" evidence="8">
    <location>
        <begin position="18"/>
        <end position="335"/>
    </location>
</feature>
<dbReference type="SMART" id="SM00720">
    <property type="entry name" value="calpain_III"/>
    <property type="match status" value="1"/>
</dbReference>
<organism evidence="9 10">
    <name type="scientific">Triparma strigata</name>
    <dbReference type="NCBI Taxonomy" id="1606541"/>
    <lineage>
        <taxon>Eukaryota</taxon>
        <taxon>Sar</taxon>
        <taxon>Stramenopiles</taxon>
        <taxon>Ochrophyta</taxon>
        <taxon>Bolidophyceae</taxon>
        <taxon>Parmales</taxon>
        <taxon>Triparmaceae</taxon>
        <taxon>Triparma</taxon>
    </lineage>
</organism>
<dbReference type="Pfam" id="PF00648">
    <property type="entry name" value="Peptidase_C2"/>
    <property type="match status" value="1"/>
</dbReference>
<sequence>MSDEDEIIMRLETQGAKYFVDMDFPTSDDSLYRLKSQPPPYAQENVAWLRPHEFEDDSDYFKDTDKTGDVKIGALNTNYLASALAMLASSPLPFVENLFGSGVNDYKKYGIYTCRFYKNGAWTDVICDTRLPCNVEETADGVRSELCYTSCADKREVFVPFVEKAYAKLHGTYESLNKGSISETLVDLTGASCDKIALTTDKVRRSVNSGYLWDELVSFHTKQFVMGCSISNSKGTSESGENTQGLLTNVAYPIIDVREVQSSTGIVKFVKFRNPWGEGSWEGDWGEGSSKWDDYPEVQAELMAEDEADEGKATFWMNFTDLALLFTKLYVCRTFPDEMGWRQYCCTGDWVGKTAGGAPTKSVVGGLGKKLNSTSLGGDEKPETDEKGKGGAVTSLAQALKSQTKIRPESDPYWFNNPQFQLRVTAKTKVHISLTQQDRRIRSQLRENYPIAFEVVRTKRIVADLNKDHPRIWDLGGSGNGGAEELACESVKSFYSSHLPQREVSVCDFELDPNYVYNIIPHPIQRMREGKFFLRVFSDKDILLEQIGDTSSLYLPGSWDKINDVDTSGGPLRTFDEKNKKGKDNPRWCQNPQFILKTAKPRTAHDDEDEGTPKSVDIKIVVRRTDSGKKASKSRAQEARKGSSMTGVEKKEPQIGVSVCRAPMSEKEIKVASQRRRQQDAKINALGIRLPTKESSLKAQRRKMAAAQKAAEDNDEDNDEMHDSMGTGPSGKKEPEVGIAITDRKMTINKEEWSISTDYTGKDVASIFMKKVDVETLSDGLLIVPTLSERGAKGSFTLEIHTDVPVSVRELPEARSKTLNGEWNETSAGGSHLCPDWKKNPKYTLRNLSNSPLPCKIVLSRPASSWSTQTAKDSIGCMLGFYILVGSVLSRDSGIYHDGKPWNESSFVPLNSVSTPDNFVLPPLPDDEVYTIMPCTFDAGKKGNFFLSVVSEGSFELGGKGDGKKEKLEKGGDRRGTKLGRIH</sequence>
<evidence type="ECO:0000259" key="8">
    <source>
        <dbReference type="PROSITE" id="PS50203"/>
    </source>
</evidence>
<feature type="compositionally biased region" description="Basic and acidic residues" evidence="7">
    <location>
        <begin position="378"/>
        <end position="389"/>
    </location>
</feature>
<dbReference type="InterPro" id="IPR022684">
    <property type="entry name" value="Calpain_cysteine_protease"/>
</dbReference>
<dbReference type="InterPro" id="IPR038765">
    <property type="entry name" value="Papain-like_cys_pep_sf"/>
</dbReference>
<evidence type="ECO:0000256" key="1">
    <source>
        <dbReference type="ARBA" id="ARBA00007623"/>
    </source>
</evidence>
<dbReference type="SMART" id="SM00230">
    <property type="entry name" value="CysPc"/>
    <property type="match status" value="1"/>
</dbReference>
<dbReference type="PROSITE" id="PS50203">
    <property type="entry name" value="CALPAIN_CAT"/>
    <property type="match status" value="1"/>
</dbReference>
<dbReference type="GO" id="GO:0004198">
    <property type="term" value="F:calcium-dependent cysteine-type endopeptidase activity"/>
    <property type="evidence" value="ECO:0007669"/>
    <property type="project" value="InterPro"/>
</dbReference>
<protein>
    <recommendedName>
        <fullName evidence="8">Calpain catalytic domain-containing protein</fullName>
    </recommendedName>
</protein>
<keyword evidence="3" id="KW-0378">Hydrolase</keyword>
<comment type="similarity">
    <text evidence="1">Belongs to the peptidase C2 family.</text>
</comment>
<keyword evidence="10" id="KW-1185">Reference proteome</keyword>
<dbReference type="SUPFAM" id="SSF49758">
    <property type="entry name" value="Calpain large subunit, middle domain (domain III)"/>
    <property type="match status" value="2"/>
</dbReference>
<comment type="caution">
    <text evidence="9">The sequence shown here is derived from an EMBL/GenBank/DDBJ whole genome shotgun (WGS) entry which is preliminary data.</text>
</comment>
<comment type="caution">
    <text evidence="6">Lacks conserved residue(s) required for the propagation of feature annotation.</text>
</comment>
<dbReference type="InterPro" id="IPR022682">
    <property type="entry name" value="Calpain_domain_III"/>
</dbReference>
<dbReference type="AlphaFoldDB" id="A0A9W7E529"/>
<dbReference type="InterPro" id="IPR036213">
    <property type="entry name" value="Calpain_III_sf"/>
</dbReference>
<gene>
    <name evidence="9" type="ORF">TrST_g11300</name>
</gene>
<evidence type="ECO:0000256" key="4">
    <source>
        <dbReference type="ARBA" id="ARBA00022807"/>
    </source>
</evidence>
<feature type="region of interest" description="Disordered" evidence="7">
    <location>
        <begin position="624"/>
        <end position="654"/>
    </location>
</feature>
<dbReference type="CDD" id="cd00044">
    <property type="entry name" value="CysPc"/>
    <property type="match status" value="1"/>
</dbReference>
<dbReference type="PRINTS" id="PR00704">
    <property type="entry name" value="CALPAIN"/>
</dbReference>
<evidence type="ECO:0000313" key="9">
    <source>
        <dbReference type="EMBL" id="GMH62713.1"/>
    </source>
</evidence>
<reference evidence="10" key="1">
    <citation type="journal article" date="2023" name="Commun. Biol.">
        <title>Genome analysis of Parmales, the sister group of diatoms, reveals the evolutionary specialization of diatoms from phago-mixotrophs to photoautotrophs.</title>
        <authorList>
            <person name="Ban H."/>
            <person name="Sato S."/>
            <person name="Yoshikawa S."/>
            <person name="Yamada K."/>
            <person name="Nakamura Y."/>
            <person name="Ichinomiya M."/>
            <person name="Sato N."/>
            <person name="Blanc-Mathieu R."/>
            <person name="Endo H."/>
            <person name="Kuwata A."/>
            <person name="Ogata H."/>
        </authorList>
    </citation>
    <scope>NUCLEOTIDE SEQUENCE [LARGE SCALE GENOMIC DNA]</scope>
    <source>
        <strain evidence="10">NIES 3701</strain>
    </source>
</reference>
<evidence type="ECO:0000313" key="10">
    <source>
        <dbReference type="Proteomes" id="UP001165085"/>
    </source>
</evidence>
<keyword evidence="2" id="KW-0645">Protease</keyword>
<feature type="compositionally biased region" description="Basic and acidic residues" evidence="7">
    <location>
        <begin position="959"/>
        <end position="976"/>
    </location>
</feature>
<dbReference type="Gene3D" id="3.90.70.10">
    <property type="entry name" value="Cysteine proteinases"/>
    <property type="match status" value="1"/>
</dbReference>
<dbReference type="OrthoDB" id="424753at2759"/>
<dbReference type="InterPro" id="IPR022683">
    <property type="entry name" value="Calpain_III"/>
</dbReference>
<evidence type="ECO:0000256" key="6">
    <source>
        <dbReference type="PROSITE-ProRule" id="PRU00239"/>
    </source>
</evidence>
<evidence type="ECO:0000256" key="7">
    <source>
        <dbReference type="SAM" id="MobiDB-lite"/>
    </source>
</evidence>
<accession>A0A9W7E529</accession>
<feature type="region of interest" description="Disordered" evidence="7">
    <location>
        <begin position="955"/>
        <end position="983"/>
    </location>
</feature>
<dbReference type="EMBL" id="BRXY01000079">
    <property type="protein sequence ID" value="GMH62713.1"/>
    <property type="molecule type" value="Genomic_DNA"/>
</dbReference>
<feature type="active site" evidence="5">
    <location>
        <position position="274"/>
    </location>
</feature>
<dbReference type="Pfam" id="PF01067">
    <property type="entry name" value="Calpain_III"/>
    <property type="match status" value="1"/>
</dbReference>
<dbReference type="Proteomes" id="UP001165085">
    <property type="component" value="Unassembled WGS sequence"/>
</dbReference>
<evidence type="ECO:0000256" key="5">
    <source>
        <dbReference type="PIRSR" id="PIRSR622684-1"/>
    </source>
</evidence>
<dbReference type="PANTHER" id="PTHR10183">
    <property type="entry name" value="CALPAIN"/>
    <property type="match status" value="1"/>
</dbReference>
<dbReference type="SUPFAM" id="SSF54001">
    <property type="entry name" value="Cysteine proteinases"/>
    <property type="match status" value="1"/>
</dbReference>
<dbReference type="InterPro" id="IPR001300">
    <property type="entry name" value="Peptidase_C2_calpain_cat"/>
</dbReference>
<keyword evidence="4" id="KW-0788">Thiol protease</keyword>
<evidence type="ECO:0000256" key="2">
    <source>
        <dbReference type="ARBA" id="ARBA00022670"/>
    </source>
</evidence>
<proteinExistence type="inferred from homology"/>
<dbReference type="Gene3D" id="2.60.120.380">
    <property type="match status" value="2"/>
</dbReference>
<dbReference type="GO" id="GO:0006508">
    <property type="term" value="P:proteolysis"/>
    <property type="evidence" value="ECO:0007669"/>
    <property type="project" value="UniProtKB-KW"/>
</dbReference>
<evidence type="ECO:0000256" key="3">
    <source>
        <dbReference type="ARBA" id="ARBA00022801"/>
    </source>
</evidence>
<feature type="compositionally biased region" description="Basic and acidic residues" evidence="7">
    <location>
        <begin position="624"/>
        <end position="641"/>
    </location>
</feature>
<name>A0A9W7E529_9STRA</name>
<feature type="region of interest" description="Disordered" evidence="7">
    <location>
        <begin position="693"/>
        <end position="735"/>
    </location>
</feature>
<dbReference type="PANTHER" id="PTHR10183:SF379">
    <property type="entry name" value="CALPAIN-5"/>
    <property type="match status" value="1"/>
</dbReference>
<feature type="region of interest" description="Disordered" evidence="7">
    <location>
        <begin position="369"/>
        <end position="390"/>
    </location>
</feature>